<dbReference type="EMBL" id="ABWL02000006">
    <property type="protein sequence ID" value="EFE09237.1"/>
    <property type="molecule type" value="Genomic_DNA"/>
</dbReference>
<dbReference type="AlphaFoldDB" id="D4BAM6"/>
<evidence type="ECO:0000313" key="1">
    <source>
        <dbReference type="EMBL" id="EFE09237.1"/>
    </source>
</evidence>
<gene>
    <name evidence="1" type="ORF">CIT292_07520</name>
</gene>
<accession>D4BAM6</accession>
<evidence type="ECO:0000313" key="2">
    <source>
        <dbReference type="Proteomes" id="UP000003880"/>
    </source>
</evidence>
<organism evidence="1 2">
    <name type="scientific">Citrobacter youngae ATCC 29220</name>
    <dbReference type="NCBI Taxonomy" id="500640"/>
    <lineage>
        <taxon>Bacteria</taxon>
        <taxon>Pseudomonadati</taxon>
        <taxon>Pseudomonadota</taxon>
        <taxon>Gammaproteobacteria</taxon>
        <taxon>Enterobacterales</taxon>
        <taxon>Enterobacteriaceae</taxon>
        <taxon>Citrobacter</taxon>
        <taxon>Citrobacter freundii complex</taxon>
    </lineage>
</organism>
<protein>
    <submittedName>
        <fullName evidence="1">Uncharacterized protein</fullName>
    </submittedName>
</protein>
<name>D4BAM6_9ENTR</name>
<dbReference type="HOGENOM" id="CLU_3307007_0_0_6"/>
<reference evidence="1 2" key="1">
    <citation type="submission" date="2010-02" db="EMBL/GenBank/DDBJ databases">
        <authorList>
            <person name="Weinstock G."/>
            <person name="Sodergren E."/>
            <person name="Clifton S."/>
            <person name="Fulton L."/>
            <person name="Fulton B."/>
            <person name="Courtney L."/>
            <person name="Fronick C."/>
            <person name="Harrison M."/>
            <person name="Strong C."/>
            <person name="Farmer C."/>
            <person name="Delahaunty K."/>
            <person name="Markovic C."/>
            <person name="Hall O."/>
            <person name="Minx P."/>
            <person name="Tomlinson C."/>
            <person name="Mitreva M."/>
            <person name="Nelson J."/>
            <person name="Hou S."/>
            <person name="Wollam A."/>
            <person name="Pepin K.H."/>
            <person name="Johnson M."/>
            <person name="Bhonagiri V."/>
            <person name="Zhang X."/>
            <person name="Suruliraj S."/>
            <person name="Warren W."/>
            <person name="Chinwalla A."/>
            <person name="Mardis E.R."/>
            <person name="Wilson R.K."/>
        </authorList>
    </citation>
    <scope>NUCLEOTIDE SEQUENCE [LARGE SCALE GENOMIC DNA]</scope>
    <source>
        <strain evidence="1 2">ATCC 29220</strain>
    </source>
</reference>
<dbReference type="Proteomes" id="UP000003880">
    <property type="component" value="Unassembled WGS sequence"/>
</dbReference>
<proteinExistence type="predicted"/>
<comment type="caution">
    <text evidence="1">The sequence shown here is derived from an EMBL/GenBank/DDBJ whole genome shotgun (WGS) entry which is preliminary data.</text>
</comment>
<sequence>MLGFHFWHILCFNSPSLRHIVARDVYSHGYVYNSRYFSI</sequence>